<evidence type="ECO:0000313" key="1">
    <source>
        <dbReference type="EMBL" id="VVM66900.1"/>
    </source>
</evidence>
<reference evidence="1 2" key="1">
    <citation type="submission" date="2019-09" db="EMBL/GenBank/DDBJ databases">
        <authorList>
            <person name="Chandra G."/>
            <person name="Truman W A."/>
        </authorList>
    </citation>
    <scope>NUCLEOTIDE SEQUENCE [LARGE SCALE GENOMIC DNA]</scope>
    <source>
        <strain evidence="1">PS624</strain>
    </source>
</reference>
<dbReference type="RefSeq" id="WP_150774555.1">
    <property type="nucleotide sequence ID" value="NZ_CABVGZ010000012.1"/>
</dbReference>
<name>A0A5E6RFU5_PSEFL</name>
<dbReference type="EMBL" id="CABVGZ010000012">
    <property type="protein sequence ID" value="VVM66900.1"/>
    <property type="molecule type" value="Genomic_DNA"/>
</dbReference>
<sequence>MKSRCGSNKISELIAVDNVRSSAADEAERRVLIDQLKKFRSAMQENEVPNLSVNSEWVLRLWPESSFGRLHKPASEMLEELRNLIGSTLYSRVTSSGELHVYVSHEGWVDVTHNVKPNAEASLKLERIAAIAMELGGFVHLDNTVWISQWLSFHGFNIPDDRTKLDSLIGFLEWKWPEADNFVNYWEQITGVNDESIALTPLQCAEIRALTEKKFPAGESLLGSIFKRVKPYNTVTVDWNSANEVIAILVRHSTSQQLAREYVEALGWWGATESQKVDEEDLAQVLLTAIILQSDASIGISGKRNCIGPFDIYDPGSMADKPLYTLRENFEAYLAAKGQSHSIVPLISHLLLAHVAPALLVKNLPAELYVGSIGWVTFCQALNFVEVNRRGASRFMSYEQIMKFANMETVSPVLGQLQGIAAIDPIIDWALINEVITHENLKTSATAAAQSALDAYKVHVDTMVLGVKAFAAPPPNRKRLAMTALKQAVPNCDFIEEPLLRPEPFSAMRVSMLDLHIEGLLTSATWDWNKEPNIFNAFPNLLLLPPIKPMFEAELSSYHKDIHKAIGSNIKLAIAGMPRADREIFASSKVTFFTVRPSVAELYYPSSSNYNLVGVANQPPKNIEVQIKKDQAVGRFGVIMIASYGNNQTLCYEMFTLLGECRRNDELGKLIVYTQKMNMPGRVEYKGKLNDAFFPLPATHNVPTDFDSYIVGKKPVRNASGIMVIEKLGSVPAPTSTPKTARNSYQFFVSKHIENIARFVVENRPLGTLQDFRDVFTEYTDRERTANIYKEVLTYIIDLCVPFKKCIEDLASGNRNQIVDGIYACTMDAIGIFFTVLGAPAKILHIAAKTVSLTAKTGSLVRFGMSLTVSTFNPIDGLPTAGYQASKALFKSVMHLGVSGAKVVEAAVVQMGRLTGTAQDFHKLASAADLGRGKWRPLGSAAAALNVCAINKSSQWFAVNRLGKPWGKRLVNFDHQQKFSLPLLQKPIPDIFTSHLVERSLTAARMKIDNAIDVLRSPALKFETDLAIGLFLGSTPAARDGLSNLLGAIRLDFGGISASNLYLDVLKVDDSVIQVNPFDYAKWKNAGAQERTHLQYMTVNTINFNQRFSLSGYGEIADDLIHEMTRVTPAKTSLVTAESATIDGKIGLDVSPLLNLAKGCLPREVNGADGFHNSAQALANADSLALVVALLSLLKTNEALFSVTVGVMRAAIDASANQPITGEVVVNLN</sequence>
<protein>
    <submittedName>
        <fullName evidence="1">Uncharacterized protein</fullName>
    </submittedName>
</protein>
<organism evidence="1 2">
    <name type="scientific">Pseudomonas fluorescens</name>
    <dbReference type="NCBI Taxonomy" id="294"/>
    <lineage>
        <taxon>Bacteria</taxon>
        <taxon>Pseudomonadati</taxon>
        <taxon>Pseudomonadota</taxon>
        <taxon>Gammaproteobacteria</taxon>
        <taxon>Pseudomonadales</taxon>
        <taxon>Pseudomonadaceae</taxon>
        <taxon>Pseudomonas</taxon>
    </lineage>
</organism>
<accession>A0A5E6RFU5</accession>
<proteinExistence type="predicted"/>
<gene>
    <name evidence="1" type="ORF">PS624_01596</name>
</gene>
<evidence type="ECO:0000313" key="2">
    <source>
        <dbReference type="Proteomes" id="UP000326241"/>
    </source>
</evidence>
<dbReference type="Proteomes" id="UP000326241">
    <property type="component" value="Unassembled WGS sequence"/>
</dbReference>
<dbReference type="AlphaFoldDB" id="A0A5E6RFU5"/>